<dbReference type="EMBL" id="CAUYUJ010011692">
    <property type="protein sequence ID" value="CAK0832415.1"/>
    <property type="molecule type" value="Genomic_DNA"/>
</dbReference>
<keyword evidence="2" id="KW-1185">Reference proteome</keyword>
<proteinExistence type="predicted"/>
<protein>
    <submittedName>
        <fullName evidence="1">Uncharacterized protein</fullName>
    </submittedName>
</protein>
<comment type="caution">
    <text evidence="1">The sequence shown here is derived from an EMBL/GenBank/DDBJ whole genome shotgun (WGS) entry which is preliminary data.</text>
</comment>
<name>A0ABN9SKT7_9DINO</name>
<evidence type="ECO:0000313" key="1">
    <source>
        <dbReference type="EMBL" id="CAK0832415.1"/>
    </source>
</evidence>
<dbReference type="Proteomes" id="UP001189429">
    <property type="component" value="Unassembled WGS sequence"/>
</dbReference>
<sequence>MAPELKSASLLQNFGVGQLLQYFQDTAQYVHADNVGAPGGCKKLVQRLKDEAPQRFNEAGLATHGDESACSQSANLGVTLDGARSAARTAEKRFRRLDRFISWALARGTLSPKGMEKLVGHLTVAFMLRPRVHPSGAPSPILNAYFMSLDPWLLAPPRYPVARADLTNAVRTYSRPPVLAWAQERISKRWQETRPTARKSRTAKRLHPQDADWASAARSGRNFLANGAVHASTRETRSFAVDMISDRAQKRKVSLLEALDSDQMLCYLFGKIYFEDKDDYSGHQLTAAWLDYKLESEVHALLAHWLVAPAQDIARHGGLVFGPEFAKMVKVAAARVKMPNMMLYLFYKAVRSWCPASEFEVQAIEAGVPSAPLPPVGLPDCWQRLRASSDRFRSQRARLYRFPAVQIYLCRIAVAASSASLLLLSAISSSCGGSLTIAWSLQHLEGDVPGPRPPRRRVQCRAMPWEGMKLENPLKGSWVDPGYWQEQTFIVAQLKRFRPDQKLMWVLELCPASGKHLGYLNDKDKKGAERLVGTYIAFGEVEDSRWGTDRHQGREPDLFQ</sequence>
<evidence type="ECO:0000313" key="2">
    <source>
        <dbReference type="Proteomes" id="UP001189429"/>
    </source>
</evidence>
<gene>
    <name evidence="1" type="ORF">PCOR1329_LOCUS30438</name>
</gene>
<accession>A0ABN9SKT7</accession>
<reference evidence="1" key="1">
    <citation type="submission" date="2023-10" db="EMBL/GenBank/DDBJ databases">
        <authorList>
            <person name="Chen Y."/>
            <person name="Shah S."/>
            <person name="Dougan E. K."/>
            <person name="Thang M."/>
            <person name="Chan C."/>
        </authorList>
    </citation>
    <scope>NUCLEOTIDE SEQUENCE [LARGE SCALE GENOMIC DNA]</scope>
</reference>
<organism evidence="1 2">
    <name type="scientific">Prorocentrum cordatum</name>
    <dbReference type="NCBI Taxonomy" id="2364126"/>
    <lineage>
        <taxon>Eukaryota</taxon>
        <taxon>Sar</taxon>
        <taxon>Alveolata</taxon>
        <taxon>Dinophyceae</taxon>
        <taxon>Prorocentrales</taxon>
        <taxon>Prorocentraceae</taxon>
        <taxon>Prorocentrum</taxon>
    </lineage>
</organism>